<dbReference type="RefSeq" id="WP_050989762.1">
    <property type="nucleotide sequence ID" value="NZ_BAABQP010000005.1"/>
</dbReference>
<accession>A0A2H6C1S3</accession>
<dbReference type="AlphaFoldDB" id="A0A2H6C1S3"/>
<gene>
    <name evidence="1" type="ORF">TEHN7118_0040</name>
</gene>
<dbReference type="GO" id="GO:0005524">
    <property type="term" value="F:ATP binding"/>
    <property type="evidence" value="ECO:0007669"/>
    <property type="project" value="UniProtKB-UniRule"/>
</dbReference>
<dbReference type="GO" id="GO:0046872">
    <property type="term" value="F:metal ion binding"/>
    <property type="evidence" value="ECO:0007669"/>
    <property type="project" value="InterPro"/>
</dbReference>
<dbReference type="InterPro" id="IPR011761">
    <property type="entry name" value="ATP-grasp"/>
</dbReference>
<dbReference type="SUPFAM" id="SSF56059">
    <property type="entry name" value="Glutathione synthetase ATP-binding domain-like"/>
    <property type="match status" value="1"/>
</dbReference>
<organism evidence="1 2">
    <name type="scientific">Tetragenococcus halophilus subsp. halophilus</name>
    <dbReference type="NCBI Taxonomy" id="1513897"/>
    <lineage>
        <taxon>Bacteria</taxon>
        <taxon>Bacillati</taxon>
        <taxon>Bacillota</taxon>
        <taxon>Bacilli</taxon>
        <taxon>Lactobacillales</taxon>
        <taxon>Enterococcaceae</taxon>
        <taxon>Tetragenococcus</taxon>
    </lineage>
</organism>
<protein>
    <submittedName>
        <fullName evidence="1">Uncharacterized protein</fullName>
    </submittedName>
</protein>
<evidence type="ECO:0000313" key="2">
    <source>
        <dbReference type="Proteomes" id="UP000236214"/>
    </source>
</evidence>
<comment type="caution">
    <text evidence="1">The sequence shown here is derived from an EMBL/GenBank/DDBJ whole genome shotgun (WGS) entry which is preliminary data.</text>
</comment>
<dbReference type="PROSITE" id="PS50975">
    <property type="entry name" value="ATP_GRASP"/>
    <property type="match status" value="1"/>
</dbReference>
<sequence>MKILRKKVVLAVNTKVNEQFLPLLLGSDINVYGMARSFHEAYGTISEAHGAGQLSPTKYSKIVNVHSHPGFSEPEGFMKVMRELMAQYKDDPRKIILVPCGDGYTELITHNKEELSQRFICPTVDAKTQETLEDKAAFYKTCEKYGLPYPDTLIITKDMVEKNSSVELPFGFPVALKPSDSVEYLDVDFEGRKKAFILYSQEEVDDILAKVYQAGYTSEMICQNFIPGDDSRMRVLNAYVDHNHNVRMMYLGHPLLEDPTPEAVGNYVAIMPDYNEKVFDQMKSFLEKIEYVGFANFDMKYDERDGEYKLFEINLRQGRSSFCVTLGGYNLAKYLVEDYVLETPFTETTYAQGDKLWLGVPEKILKQYIAEGPDKEQAMQYLAENKYGNTLYYKKDMNLKRYLLVKRIFYLYHDRYKKYFRKK</sequence>
<dbReference type="EMBL" id="BDEC01000002">
    <property type="protein sequence ID" value="GBD67234.1"/>
    <property type="molecule type" value="Genomic_DNA"/>
</dbReference>
<keyword evidence="2" id="KW-1185">Reference proteome</keyword>
<reference evidence="1 2" key="1">
    <citation type="submission" date="2016-05" db="EMBL/GenBank/DDBJ databases">
        <title>Whole genome sequencing of Tetragenococcus halophilus subsp. halophilus NISL 7118.</title>
        <authorList>
            <person name="Shiwa Y."/>
            <person name="Nishimura I."/>
            <person name="Yoshikawa H."/>
            <person name="Koyama Y."/>
            <person name="Oguma T."/>
        </authorList>
    </citation>
    <scope>NUCLEOTIDE SEQUENCE [LARGE SCALE GENOMIC DNA]</scope>
    <source>
        <strain evidence="1 2">NISL 7118</strain>
    </source>
</reference>
<evidence type="ECO:0000313" key="1">
    <source>
        <dbReference type="EMBL" id="GBD67234.1"/>
    </source>
</evidence>
<name>A0A2H6C1S3_TETHA</name>
<proteinExistence type="predicted"/>
<dbReference type="Proteomes" id="UP000236214">
    <property type="component" value="Unassembled WGS sequence"/>
</dbReference>
<dbReference type="Gene3D" id="3.30.470.20">
    <property type="entry name" value="ATP-grasp fold, B domain"/>
    <property type="match status" value="1"/>
</dbReference>